<keyword evidence="1" id="KW-0812">Transmembrane</keyword>
<evidence type="ECO:0000313" key="3">
    <source>
        <dbReference type="Proteomes" id="UP000245362"/>
    </source>
</evidence>
<feature type="transmembrane region" description="Helical" evidence="1">
    <location>
        <begin position="17"/>
        <end position="35"/>
    </location>
</feature>
<organism evidence="2 3">
    <name type="scientific">Vibrio albus</name>
    <dbReference type="NCBI Taxonomy" id="2200953"/>
    <lineage>
        <taxon>Bacteria</taxon>
        <taxon>Pseudomonadati</taxon>
        <taxon>Pseudomonadota</taxon>
        <taxon>Gammaproteobacteria</taxon>
        <taxon>Vibrionales</taxon>
        <taxon>Vibrionaceae</taxon>
        <taxon>Vibrio</taxon>
    </lineage>
</organism>
<evidence type="ECO:0000313" key="2">
    <source>
        <dbReference type="EMBL" id="PWI32011.1"/>
    </source>
</evidence>
<dbReference type="Proteomes" id="UP000245362">
    <property type="component" value="Unassembled WGS sequence"/>
</dbReference>
<evidence type="ECO:0000256" key="1">
    <source>
        <dbReference type="SAM" id="Phobius"/>
    </source>
</evidence>
<dbReference type="AlphaFoldDB" id="A0A2U3B5D3"/>
<dbReference type="OrthoDB" id="6401889at2"/>
<keyword evidence="1" id="KW-1133">Transmembrane helix</keyword>
<evidence type="ECO:0008006" key="4">
    <source>
        <dbReference type="Google" id="ProtNLM"/>
    </source>
</evidence>
<name>A0A2U3B5D3_9VIBR</name>
<keyword evidence="3" id="KW-1185">Reference proteome</keyword>
<proteinExistence type="predicted"/>
<reference evidence="2 3" key="1">
    <citation type="submission" date="2018-05" db="EMBL/GenBank/DDBJ databases">
        <title>Vibrio limimaris sp. nov., isolated from marine sediment.</title>
        <authorList>
            <person name="Li C.-M."/>
        </authorList>
    </citation>
    <scope>NUCLEOTIDE SEQUENCE [LARGE SCALE GENOMIC DNA]</scope>
    <source>
        <strain evidence="2 3">E4404</strain>
    </source>
</reference>
<protein>
    <recommendedName>
        <fullName evidence="4">MSHA biogenesis protein MshP</fullName>
    </recommendedName>
</protein>
<comment type="caution">
    <text evidence="2">The sequence shown here is derived from an EMBL/GenBank/DDBJ whole genome shotgun (WGS) entry which is preliminary data.</text>
</comment>
<sequence>MCHNRQVWGRKSQQGNMIIMAVFVIVVMGMLALSLSRMQWSNQDILTRDVLGTRAWFLAHSGNEWALTKLFPLDGEETDAALSTRCSNISGEAGSDAVTTILSGSQLSDICSDFVIQCDAPGMAVPDDLKFYKVVSTVTCGSGKYQVKRSQEIWVKGMENDS</sequence>
<gene>
    <name evidence="2" type="ORF">DI392_17685</name>
</gene>
<dbReference type="RefSeq" id="WP_109321022.1">
    <property type="nucleotide sequence ID" value="NZ_QFWT01000012.1"/>
</dbReference>
<keyword evidence="1" id="KW-0472">Membrane</keyword>
<dbReference type="EMBL" id="QFWT01000012">
    <property type="protein sequence ID" value="PWI32011.1"/>
    <property type="molecule type" value="Genomic_DNA"/>
</dbReference>
<accession>A0A2U3B5D3</accession>